<evidence type="ECO:0000256" key="2">
    <source>
        <dbReference type="ARBA" id="ARBA00005189"/>
    </source>
</evidence>
<keyword evidence="3" id="KW-0808">Transferase</keyword>
<dbReference type="InterPro" id="IPR001917">
    <property type="entry name" value="Aminotrans_II_pyridoxalP_BS"/>
</dbReference>
<evidence type="ECO:0000256" key="5">
    <source>
        <dbReference type="RuleBase" id="RU003693"/>
    </source>
</evidence>
<accession>A0ABX1WQI5</accession>
<organism evidence="7 8">
    <name type="scientific">Marinifilum caeruleilacunae</name>
    <dbReference type="NCBI Taxonomy" id="2499076"/>
    <lineage>
        <taxon>Bacteria</taxon>
        <taxon>Pseudomonadati</taxon>
        <taxon>Bacteroidota</taxon>
        <taxon>Bacteroidia</taxon>
        <taxon>Marinilabiliales</taxon>
        <taxon>Marinifilaceae</taxon>
    </lineage>
</organism>
<dbReference type="Proteomes" id="UP000732105">
    <property type="component" value="Unassembled WGS sequence"/>
</dbReference>
<dbReference type="GO" id="GO:0008483">
    <property type="term" value="F:transaminase activity"/>
    <property type="evidence" value="ECO:0007669"/>
    <property type="project" value="UniProtKB-KW"/>
</dbReference>
<dbReference type="RefSeq" id="WP_171593608.1">
    <property type="nucleotide sequence ID" value="NZ_RZNH01000001.1"/>
</dbReference>
<evidence type="ECO:0000313" key="8">
    <source>
        <dbReference type="Proteomes" id="UP000732105"/>
    </source>
</evidence>
<comment type="cofactor">
    <cofactor evidence="1 5">
        <name>pyridoxal 5'-phosphate</name>
        <dbReference type="ChEBI" id="CHEBI:597326"/>
    </cofactor>
</comment>
<dbReference type="PANTHER" id="PTHR13693">
    <property type="entry name" value="CLASS II AMINOTRANSFERASE/8-AMINO-7-OXONONANOATE SYNTHASE"/>
    <property type="match status" value="1"/>
</dbReference>
<name>A0ABX1WQI5_9BACT</name>
<comment type="caution">
    <text evidence="7">The sequence shown here is derived from an EMBL/GenBank/DDBJ whole genome shotgun (WGS) entry which is preliminary data.</text>
</comment>
<gene>
    <name evidence="7" type="ORF">ELS83_00875</name>
</gene>
<dbReference type="SUPFAM" id="SSF53383">
    <property type="entry name" value="PLP-dependent transferases"/>
    <property type="match status" value="1"/>
</dbReference>
<comment type="similarity">
    <text evidence="5">Belongs to the class-II pyridoxal-phosphate-dependent aminotransferase family.</text>
</comment>
<reference evidence="7 8" key="1">
    <citation type="submission" date="2018-12" db="EMBL/GenBank/DDBJ databases">
        <title>Marinifilum JC070 sp. nov., a marine bacterium isolated from Yongle Blue Hole in the South China Sea.</title>
        <authorList>
            <person name="Fu T."/>
        </authorList>
    </citation>
    <scope>NUCLEOTIDE SEQUENCE [LARGE SCALE GENOMIC DNA]</scope>
    <source>
        <strain evidence="7 8">JC070</strain>
    </source>
</reference>
<dbReference type="Gene3D" id="3.90.1150.10">
    <property type="entry name" value="Aspartate Aminotransferase, domain 1"/>
    <property type="match status" value="1"/>
</dbReference>
<dbReference type="InterPro" id="IPR050087">
    <property type="entry name" value="AON_synthase_class-II"/>
</dbReference>
<proteinExistence type="inferred from homology"/>
<dbReference type="InterPro" id="IPR004839">
    <property type="entry name" value="Aminotransferase_I/II_large"/>
</dbReference>
<evidence type="ECO:0000256" key="3">
    <source>
        <dbReference type="ARBA" id="ARBA00022679"/>
    </source>
</evidence>
<evidence type="ECO:0000259" key="6">
    <source>
        <dbReference type="Pfam" id="PF00155"/>
    </source>
</evidence>
<dbReference type="Pfam" id="PF00155">
    <property type="entry name" value="Aminotran_1_2"/>
    <property type="match status" value="1"/>
</dbReference>
<dbReference type="EMBL" id="RZNH01000001">
    <property type="protein sequence ID" value="NOU58350.1"/>
    <property type="molecule type" value="Genomic_DNA"/>
</dbReference>
<evidence type="ECO:0000256" key="1">
    <source>
        <dbReference type="ARBA" id="ARBA00001933"/>
    </source>
</evidence>
<keyword evidence="8" id="KW-1185">Reference proteome</keyword>
<dbReference type="PROSITE" id="PS00599">
    <property type="entry name" value="AA_TRANSFER_CLASS_2"/>
    <property type="match status" value="1"/>
</dbReference>
<evidence type="ECO:0000313" key="7">
    <source>
        <dbReference type="EMBL" id="NOU58350.1"/>
    </source>
</evidence>
<keyword evidence="7" id="KW-0032">Aminotransferase</keyword>
<keyword evidence="4 5" id="KW-0663">Pyridoxal phosphate</keyword>
<evidence type="ECO:0000256" key="4">
    <source>
        <dbReference type="ARBA" id="ARBA00022898"/>
    </source>
</evidence>
<protein>
    <submittedName>
        <fullName evidence="7">Pyridoxal phosphate-dependent aminotransferase family protein</fullName>
    </submittedName>
</protein>
<dbReference type="InterPro" id="IPR015421">
    <property type="entry name" value="PyrdxlP-dep_Trfase_major"/>
</dbReference>
<feature type="domain" description="Aminotransferase class I/classII large" evidence="6">
    <location>
        <begin position="39"/>
        <end position="367"/>
    </location>
</feature>
<dbReference type="InterPro" id="IPR015424">
    <property type="entry name" value="PyrdxlP-dep_Trfase"/>
</dbReference>
<dbReference type="InterPro" id="IPR015422">
    <property type="entry name" value="PyrdxlP-dep_Trfase_small"/>
</dbReference>
<sequence>MNTKNSPFKYILDGPTGSSTRIHNKDMLYFAGVGYFQLQNHPEIIQASIDALQKYGVTAATSRAGIGTTDLLLELDQKIAEYFDTEDAVYLPSGYLSNMAGIQALKAMKKFDVIFMDEVVHYCNEEAALTTGLPIYRFKSRDAEDLENQIKTHLKGNERPLIVSDGMFPVWAWMAPIPEYLKIAEKYDGIIWLDDAHPVGIIGEHGRGTYDYHKLKSERLYMGATLSKAFGAYGGFVPGSEEFIYHVKHGHIVDGATSPVSAAAGAALKGLQLVSDHPEWRDTIRANAMRLKNGLRQLGIEVENNDFPVTSFKIGNAEQMQAIHAEVLKRNIYIQYTKYIGAGPEGVLRTVMFSTHSNEQIDLLLDNLKEII</sequence>
<dbReference type="Gene3D" id="3.40.640.10">
    <property type="entry name" value="Type I PLP-dependent aspartate aminotransferase-like (Major domain)"/>
    <property type="match status" value="1"/>
</dbReference>
<comment type="pathway">
    <text evidence="2">Lipid metabolism.</text>
</comment>